<dbReference type="Proteomes" id="UP001470230">
    <property type="component" value="Unassembled WGS sequence"/>
</dbReference>
<accession>A0ABR2JWJ2</accession>
<feature type="compositionally biased region" description="Basic and acidic residues" evidence="1">
    <location>
        <begin position="97"/>
        <end position="106"/>
    </location>
</feature>
<reference evidence="2 3" key="1">
    <citation type="submission" date="2024-04" db="EMBL/GenBank/DDBJ databases">
        <title>Tritrichomonas musculus Genome.</title>
        <authorList>
            <person name="Alves-Ferreira E."/>
            <person name="Grigg M."/>
            <person name="Lorenzi H."/>
            <person name="Galac M."/>
        </authorList>
    </citation>
    <scope>NUCLEOTIDE SEQUENCE [LARGE SCALE GENOMIC DNA]</scope>
    <source>
        <strain evidence="2 3">EAF2021</strain>
    </source>
</reference>
<feature type="region of interest" description="Disordered" evidence="1">
    <location>
        <begin position="1321"/>
        <end position="1341"/>
    </location>
</feature>
<feature type="compositionally biased region" description="Basic residues" evidence="1">
    <location>
        <begin position="764"/>
        <end position="779"/>
    </location>
</feature>
<feature type="region of interest" description="Disordered" evidence="1">
    <location>
        <begin position="1"/>
        <end position="117"/>
    </location>
</feature>
<feature type="compositionally biased region" description="Polar residues" evidence="1">
    <location>
        <begin position="330"/>
        <end position="346"/>
    </location>
</feature>
<organism evidence="2 3">
    <name type="scientific">Tritrichomonas musculus</name>
    <dbReference type="NCBI Taxonomy" id="1915356"/>
    <lineage>
        <taxon>Eukaryota</taxon>
        <taxon>Metamonada</taxon>
        <taxon>Parabasalia</taxon>
        <taxon>Tritrichomonadida</taxon>
        <taxon>Tritrichomonadidae</taxon>
        <taxon>Tritrichomonas</taxon>
    </lineage>
</organism>
<feature type="region of interest" description="Disordered" evidence="1">
    <location>
        <begin position="268"/>
        <end position="298"/>
    </location>
</feature>
<name>A0ABR2JWJ2_9EUKA</name>
<sequence length="1359" mass="153045">MEEKRNLQNRSSELAEQLRSPQSNKSADIIDNKENNYSLSRKHISSSRLNKSNEKEENIEKEDSANHYRSSRSRKDDSLEVSNDSPKKHHSSTSPHQKNESDKNDVLSDSNNRSASTNVSDIDIISDAPGEIIPKNKLLKMIREEHNNKIKKTKKILRDADYRLIQYHSNKRPKHNSHSNYSSNLNTDSNKPNLNSVPDDIQSSENLNSKERSITINLSNNQENNSDNNKSPKSNRSFTSLSSKFNYDNLSPTQQRANNSLENIASYQTSSIHSKESPASSSGHHSHHSSKRRRTRPQLVLSPVHCNSFLLSSAVSFDNTVQNRSIKVNNNGSLSASDDQNFQFTPPSKLKSNNSKDKKEIKNKPKPETHFSSNLIANSSSVDLDTVNAAPEELPSSSSFVTEPAINAGNSLFAVERGIEFPIRATSLSEASMNLITESLQFSQNEDFDTLQNSELDDAFSVDNESLDAKNSKKSEKSQNHSRKSNSITGRNASNIFSPKSESHHSSSHKSNQNSINNINITNSSNGRNNSNISKSNSKSSKKSNPIVVERNISGLLDNDDNQYYSNITGSGFLDDSKSYTYETITVEESDTKDWTYMSIYDYEYEEDESKISSKNQKEESSKQSLSQVSEHQYSQNSKSDKKENESEKSRKSKDRSQSDNQRSQSQSLSHLSDIKLSSSSLIRSQNDLNQQVLSDEKEAESDKSKDKSRSDKHQSRSRSQSQSHLSEKSANKSQSDKQQESGNERSGRSSDRKSVSSKAGSTHSKKQSSSKSSHKRSRSGSGSIDLNESPVKERGAVVYLPPSPRMKEIKEDLEQEIQRLRSLPRQNYDQSSEEISSDIPKNVSMPHSEKFMKSNTNSEKKESDFHFQSDDDNNTQRPKSDVKSIKSRSQESFTQVFDRVSESEDKSNSFINRSSHSSKHSKHSSNNSNERVNVSHFSKNSDEEPINIRNISQIPQDDERRKVPNPSKDEIVTLSENYDENLSSPQPISEKSFSIASSENDERLSSSSSHKSEYNEKLSSSSHKSENMKKSTKSKESNSSSINDVFIEEEEENNTSSSIIHRKIDFKNYSSSEKKQKNKIEDSFESKPKPKPKSPNPNPSIFPAFNIPSNSSSSAYRNSSHSFSSLNRQVLGEEETEESDILLSNSSLFNSPSYTPFNLLRVTIVEVQMLNEMPDIDVQFFVSSDPQNVAETELSQSQSKRHVFRETFNVFLDDLKEDEKSIESVDSYYSDVSKDENSSIKKIDQLLNEGIIGKISVLVRQKRQVVSRTIIPISTKVFQVGKKVDRWYQLVPNGKIRIIARAINDQSQYSSFGSIGIGSNNNNSTEDQNLPEQKNNDNGSVIDIDIDFDVTANRSKNK</sequence>
<feature type="compositionally biased region" description="Low complexity" evidence="1">
    <location>
        <begin position="925"/>
        <end position="936"/>
    </location>
</feature>
<evidence type="ECO:0000256" key="1">
    <source>
        <dbReference type="SAM" id="MobiDB-lite"/>
    </source>
</evidence>
<feature type="compositionally biased region" description="Basic and acidic residues" evidence="1">
    <location>
        <begin position="51"/>
        <end position="66"/>
    </location>
</feature>
<evidence type="ECO:0008006" key="4">
    <source>
        <dbReference type="Google" id="ProtNLM"/>
    </source>
</evidence>
<gene>
    <name evidence="2" type="ORF">M9Y10_045442</name>
</gene>
<feature type="compositionally biased region" description="Polar residues" evidence="1">
    <location>
        <begin position="8"/>
        <end position="26"/>
    </location>
</feature>
<feature type="compositionally biased region" description="Polar residues" evidence="1">
    <location>
        <begin position="187"/>
        <end position="207"/>
    </location>
</feature>
<protein>
    <recommendedName>
        <fullName evidence="4">C2 domain-containing protein</fullName>
    </recommendedName>
</protein>
<feature type="compositionally biased region" description="Polar residues" evidence="1">
    <location>
        <begin position="107"/>
        <end position="117"/>
    </location>
</feature>
<feature type="compositionally biased region" description="Basic and acidic residues" evidence="1">
    <location>
        <begin position="726"/>
        <end position="755"/>
    </location>
</feature>
<feature type="compositionally biased region" description="Basic and acidic residues" evidence="1">
    <location>
        <begin position="1024"/>
        <end position="1037"/>
    </location>
</feature>
<feature type="compositionally biased region" description="Basic and acidic residues" evidence="1">
    <location>
        <begin position="806"/>
        <end position="820"/>
    </location>
</feature>
<feature type="compositionally biased region" description="Basic and acidic residues" evidence="1">
    <location>
        <begin position="695"/>
        <end position="715"/>
    </location>
</feature>
<feature type="compositionally biased region" description="Basic and acidic residues" evidence="1">
    <location>
        <begin position="1071"/>
        <end position="1089"/>
    </location>
</feature>
<feature type="compositionally biased region" description="Basic and acidic residues" evidence="1">
    <location>
        <begin position="610"/>
        <end position="622"/>
    </location>
</feature>
<feature type="compositionally biased region" description="Basic residues" evidence="1">
    <location>
        <begin position="284"/>
        <end position="296"/>
    </location>
</feature>
<feature type="region of interest" description="Disordered" evidence="1">
    <location>
        <begin position="168"/>
        <end position="254"/>
    </location>
</feature>
<evidence type="ECO:0000313" key="2">
    <source>
        <dbReference type="EMBL" id="KAK8882801.1"/>
    </source>
</evidence>
<evidence type="ECO:0000313" key="3">
    <source>
        <dbReference type="Proteomes" id="UP001470230"/>
    </source>
</evidence>
<keyword evidence="3" id="KW-1185">Reference proteome</keyword>
<feature type="region of interest" description="Disordered" evidence="1">
    <location>
        <begin position="609"/>
        <end position="1058"/>
    </location>
</feature>
<feature type="compositionally biased region" description="Basic and acidic residues" evidence="1">
    <location>
        <begin position="1001"/>
        <end position="1017"/>
    </location>
</feature>
<feature type="compositionally biased region" description="Low complexity" evidence="1">
    <location>
        <begin position="623"/>
        <end position="638"/>
    </location>
</feature>
<dbReference type="EMBL" id="JAPFFF010000009">
    <property type="protein sequence ID" value="KAK8882801.1"/>
    <property type="molecule type" value="Genomic_DNA"/>
</dbReference>
<feature type="region of interest" description="Disordered" evidence="1">
    <location>
        <begin position="464"/>
        <end position="546"/>
    </location>
</feature>
<feature type="compositionally biased region" description="Basic and acidic residues" evidence="1">
    <location>
        <begin position="958"/>
        <end position="972"/>
    </location>
</feature>
<feature type="compositionally biased region" description="Basic and acidic residues" evidence="1">
    <location>
        <begin position="639"/>
        <end position="658"/>
    </location>
</feature>
<feature type="compositionally biased region" description="Basic and acidic residues" evidence="1">
    <location>
        <begin position="848"/>
        <end position="870"/>
    </location>
</feature>
<feature type="compositionally biased region" description="Polar residues" evidence="1">
    <location>
        <begin position="1326"/>
        <end position="1340"/>
    </location>
</feature>
<feature type="compositionally biased region" description="Polar residues" evidence="1">
    <location>
        <begin position="485"/>
        <end position="497"/>
    </location>
</feature>
<feature type="compositionally biased region" description="Low complexity" evidence="1">
    <location>
        <begin position="217"/>
        <end position="237"/>
    </location>
</feature>
<feature type="region of interest" description="Disordered" evidence="1">
    <location>
        <begin position="1071"/>
        <end position="1108"/>
    </location>
</feature>
<feature type="compositionally biased region" description="Basic and acidic residues" evidence="1">
    <location>
        <begin position="354"/>
        <end position="369"/>
    </location>
</feature>
<comment type="caution">
    <text evidence="2">The sequence shown here is derived from an EMBL/GenBank/DDBJ whole genome shotgun (WGS) entry which is preliminary data.</text>
</comment>
<feature type="region of interest" description="Disordered" evidence="1">
    <location>
        <begin position="330"/>
        <end position="377"/>
    </location>
</feature>
<proteinExistence type="predicted"/>
<feature type="compositionally biased region" description="Low complexity" evidence="1">
    <location>
        <begin position="659"/>
        <end position="685"/>
    </location>
</feature>
<feature type="compositionally biased region" description="Low complexity" evidence="1">
    <location>
        <begin position="509"/>
        <end position="545"/>
    </location>
</feature>
<feature type="compositionally biased region" description="Polar residues" evidence="1">
    <location>
        <begin position="238"/>
        <end position="254"/>
    </location>
</feature>
<feature type="compositionally biased region" description="Polar residues" evidence="1">
    <location>
        <begin position="975"/>
        <end position="999"/>
    </location>
</feature>
<feature type="compositionally biased region" description="Basic and acidic residues" evidence="1">
    <location>
        <begin position="467"/>
        <end position="479"/>
    </location>
</feature>